<keyword evidence="4" id="KW-1185">Reference proteome</keyword>
<reference evidence="3 4" key="1">
    <citation type="submission" date="2021-01" db="EMBL/GenBank/DDBJ databases">
        <title>Whole genome shotgun sequence of Actinoplanes deccanensis NBRC 13994.</title>
        <authorList>
            <person name="Komaki H."/>
            <person name="Tamura T."/>
        </authorList>
    </citation>
    <scope>NUCLEOTIDE SEQUENCE [LARGE SCALE GENOMIC DNA]</scope>
    <source>
        <strain evidence="3 4">NBRC 13994</strain>
    </source>
</reference>
<evidence type="ECO:0000256" key="1">
    <source>
        <dbReference type="ARBA" id="ARBA00008791"/>
    </source>
</evidence>
<evidence type="ECO:0000313" key="4">
    <source>
        <dbReference type="Proteomes" id="UP000609879"/>
    </source>
</evidence>
<sequence length="288" mass="30204">MSTRKIIGGYDRSAGAQDAATWALDEGRRTGAPVEFLYAYEWPVWAPAASMVPATSVWPDEETDRAIRTMLREAVAAARTTHPDVRTAISIVHASAALTLIDRSAGASLIVLGCRGHSAVAGLLGSVSTAVSAHARCPVVLVRGDAAATAPVVVGVDDSPSSHAAMAFAVEQALARRVPLHVVRAWKPVTGLWEETAMATRTVTATERRPLDELVAAWHEKHPGLEIHAEAVVEHPATALTRAGLGAQLLVVGSRGRGPVRGALLGSVSQHLLRHAACPVAIAHESKA</sequence>
<proteinExistence type="inferred from homology"/>
<protein>
    <submittedName>
        <fullName evidence="3">Universal stress protein</fullName>
    </submittedName>
</protein>
<dbReference type="PRINTS" id="PR01438">
    <property type="entry name" value="UNVRSLSTRESS"/>
</dbReference>
<comment type="similarity">
    <text evidence="1">Belongs to the universal stress protein A family.</text>
</comment>
<feature type="domain" description="UspA" evidence="2">
    <location>
        <begin position="4"/>
        <end position="143"/>
    </location>
</feature>
<feature type="domain" description="UspA" evidence="2">
    <location>
        <begin position="151"/>
        <end position="283"/>
    </location>
</feature>
<evidence type="ECO:0000259" key="2">
    <source>
        <dbReference type="Pfam" id="PF00582"/>
    </source>
</evidence>
<dbReference type="SUPFAM" id="SSF52402">
    <property type="entry name" value="Adenine nucleotide alpha hydrolases-like"/>
    <property type="match status" value="2"/>
</dbReference>
<gene>
    <name evidence="3" type="ORF">Ade02nite_70670</name>
</gene>
<dbReference type="PANTHER" id="PTHR31964">
    <property type="entry name" value="ADENINE NUCLEOTIDE ALPHA HYDROLASES-LIKE SUPERFAMILY PROTEIN"/>
    <property type="match status" value="1"/>
</dbReference>
<accession>A0ABQ3YEI9</accession>
<dbReference type="EMBL" id="BOMI01000146">
    <property type="protein sequence ID" value="GID78426.1"/>
    <property type="molecule type" value="Genomic_DNA"/>
</dbReference>
<dbReference type="InterPro" id="IPR006015">
    <property type="entry name" value="Universal_stress_UspA"/>
</dbReference>
<evidence type="ECO:0000313" key="3">
    <source>
        <dbReference type="EMBL" id="GID78426.1"/>
    </source>
</evidence>
<dbReference type="InterPro" id="IPR006016">
    <property type="entry name" value="UspA"/>
</dbReference>
<organism evidence="3 4">
    <name type="scientific">Paractinoplanes deccanensis</name>
    <dbReference type="NCBI Taxonomy" id="113561"/>
    <lineage>
        <taxon>Bacteria</taxon>
        <taxon>Bacillati</taxon>
        <taxon>Actinomycetota</taxon>
        <taxon>Actinomycetes</taxon>
        <taxon>Micromonosporales</taxon>
        <taxon>Micromonosporaceae</taxon>
        <taxon>Paractinoplanes</taxon>
    </lineage>
</organism>
<dbReference type="InterPro" id="IPR014729">
    <property type="entry name" value="Rossmann-like_a/b/a_fold"/>
</dbReference>
<dbReference type="Proteomes" id="UP000609879">
    <property type="component" value="Unassembled WGS sequence"/>
</dbReference>
<dbReference type="RefSeq" id="WP_203773333.1">
    <property type="nucleotide sequence ID" value="NZ_BAAABO010000038.1"/>
</dbReference>
<dbReference type="Gene3D" id="3.40.50.620">
    <property type="entry name" value="HUPs"/>
    <property type="match status" value="2"/>
</dbReference>
<comment type="caution">
    <text evidence="3">The sequence shown here is derived from an EMBL/GenBank/DDBJ whole genome shotgun (WGS) entry which is preliminary data.</text>
</comment>
<name>A0ABQ3YEI9_9ACTN</name>
<dbReference type="Pfam" id="PF00582">
    <property type="entry name" value="Usp"/>
    <property type="match status" value="2"/>
</dbReference>
<dbReference type="PANTHER" id="PTHR31964:SF113">
    <property type="entry name" value="USPA DOMAIN-CONTAINING PROTEIN"/>
    <property type="match status" value="1"/>
</dbReference>